<dbReference type="OrthoDB" id="424302at2759"/>
<dbReference type="EMBL" id="KL198019">
    <property type="protein sequence ID" value="KDQ19698.1"/>
    <property type="molecule type" value="Genomic_DNA"/>
</dbReference>
<reference evidence="2" key="1">
    <citation type="journal article" date="2014" name="Proc. Natl. Acad. Sci. U.S.A.">
        <title>Extensive sampling of basidiomycete genomes demonstrates inadequacy of the white-rot/brown-rot paradigm for wood decay fungi.</title>
        <authorList>
            <person name="Riley R."/>
            <person name="Salamov A.A."/>
            <person name="Brown D.W."/>
            <person name="Nagy L.G."/>
            <person name="Floudas D."/>
            <person name="Held B.W."/>
            <person name="Levasseur A."/>
            <person name="Lombard V."/>
            <person name="Morin E."/>
            <person name="Otillar R."/>
            <person name="Lindquist E.A."/>
            <person name="Sun H."/>
            <person name="LaButti K.M."/>
            <person name="Schmutz J."/>
            <person name="Jabbour D."/>
            <person name="Luo H."/>
            <person name="Baker S.E."/>
            <person name="Pisabarro A.G."/>
            <person name="Walton J.D."/>
            <person name="Blanchette R.A."/>
            <person name="Henrissat B."/>
            <person name="Martin F."/>
            <person name="Cullen D."/>
            <person name="Hibbett D.S."/>
            <person name="Grigoriev I.V."/>
        </authorList>
    </citation>
    <scope>NUCLEOTIDE SEQUENCE [LARGE SCALE GENOMIC DNA]</scope>
    <source>
        <strain evidence="2">FD-172 SS1</strain>
    </source>
</reference>
<dbReference type="InParanoid" id="A0A067MVC7"/>
<evidence type="ECO:0008006" key="3">
    <source>
        <dbReference type="Google" id="ProtNLM"/>
    </source>
</evidence>
<gene>
    <name evidence="1" type="ORF">BOTBODRAFT_170749</name>
</gene>
<protein>
    <recommendedName>
        <fullName evidence="3">Deacetylase sirtuin-type domain-containing protein</fullName>
    </recommendedName>
</protein>
<evidence type="ECO:0000313" key="1">
    <source>
        <dbReference type="EMBL" id="KDQ19698.1"/>
    </source>
</evidence>
<accession>A0A067MVC7</accession>
<evidence type="ECO:0000313" key="2">
    <source>
        <dbReference type="Proteomes" id="UP000027195"/>
    </source>
</evidence>
<dbReference type="STRING" id="930990.A0A067MVC7"/>
<keyword evidence="2" id="KW-1185">Reference proteome</keyword>
<proteinExistence type="predicted"/>
<dbReference type="HOGENOM" id="CLU_2133108_0_0_1"/>
<dbReference type="AlphaFoldDB" id="A0A067MVC7"/>
<name>A0A067MVC7_BOTB1</name>
<sequence>MVVIFTNLNPNIPLRTVTRDSEKHAQSFSQSTLATYSAYSLVKRAHELNKPIMVLNVGPTRADELSGVEKFEWTSGEVLEEVCKTILGSDAGEDIAIRKLLGSGVIKAISDES</sequence>
<dbReference type="Proteomes" id="UP000027195">
    <property type="component" value="Unassembled WGS sequence"/>
</dbReference>
<organism evidence="1 2">
    <name type="scientific">Botryobasidium botryosum (strain FD-172 SS1)</name>
    <dbReference type="NCBI Taxonomy" id="930990"/>
    <lineage>
        <taxon>Eukaryota</taxon>
        <taxon>Fungi</taxon>
        <taxon>Dikarya</taxon>
        <taxon>Basidiomycota</taxon>
        <taxon>Agaricomycotina</taxon>
        <taxon>Agaricomycetes</taxon>
        <taxon>Cantharellales</taxon>
        <taxon>Botryobasidiaceae</taxon>
        <taxon>Botryobasidium</taxon>
    </lineage>
</organism>